<name>A0AAW0A1W0_9AGAR</name>
<proteinExistence type="predicted"/>
<feature type="non-terminal residue" evidence="2">
    <location>
        <position position="552"/>
    </location>
</feature>
<dbReference type="AlphaFoldDB" id="A0AAW0A1W0"/>
<organism evidence="2 3">
    <name type="scientific">Favolaschia claudopus</name>
    <dbReference type="NCBI Taxonomy" id="2862362"/>
    <lineage>
        <taxon>Eukaryota</taxon>
        <taxon>Fungi</taxon>
        <taxon>Dikarya</taxon>
        <taxon>Basidiomycota</taxon>
        <taxon>Agaricomycotina</taxon>
        <taxon>Agaricomycetes</taxon>
        <taxon>Agaricomycetidae</taxon>
        <taxon>Agaricales</taxon>
        <taxon>Marasmiineae</taxon>
        <taxon>Mycenaceae</taxon>
        <taxon>Favolaschia</taxon>
    </lineage>
</organism>
<gene>
    <name evidence="2" type="ORF">R3P38DRAFT_2562270</name>
</gene>
<evidence type="ECO:0000313" key="2">
    <source>
        <dbReference type="EMBL" id="KAK6997508.1"/>
    </source>
</evidence>
<comment type="caution">
    <text evidence="2">The sequence shown here is derived from an EMBL/GenBank/DDBJ whole genome shotgun (WGS) entry which is preliminary data.</text>
</comment>
<accession>A0AAW0A1W0</accession>
<evidence type="ECO:0000313" key="3">
    <source>
        <dbReference type="Proteomes" id="UP001362999"/>
    </source>
</evidence>
<feature type="compositionally biased region" description="Basic and acidic residues" evidence="1">
    <location>
        <begin position="531"/>
        <end position="552"/>
    </location>
</feature>
<protein>
    <submittedName>
        <fullName evidence="2">Uncharacterized protein</fullName>
    </submittedName>
</protein>
<feature type="region of interest" description="Disordered" evidence="1">
    <location>
        <begin position="522"/>
        <end position="552"/>
    </location>
</feature>
<evidence type="ECO:0000256" key="1">
    <source>
        <dbReference type="SAM" id="MobiDB-lite"/>
    </source>
</evidence>
<sequence length="552" mass="64142">MAAPSVPSAPFPRYSSMRQSCLAGYYEEPQVYSGMTFELRRIPKVTSRVVKREGRTWELWSPNSTQTPFLPGCRGQIPSMPLEPQARRYDGHFGRFDCLYSPHYSGGDIPHWPFMRRPHLVKTDDFAYPAYEPLMRQWEVNPQNPSKGRFRPAYLEVLSALRRELDACMNAVRDRLRKESTTWAERPQYADATRVGELLNTEFWWEAVDKGMNVQRGLREKEGWLTMMHARMSLDHLKLEQLRELEFPLADEHYMGVWVNGLLEGPVLRYLYTGIPSFIVHSYASEDRTRADTYPDTRTCSDFVVGTDLVPSLRESPYQQLARKDAERLDALEQANIGTFRPVTIEPEHEQHSSSLYLEQLGIQTASQREEEGKRFQLDGWRKKREETALPTIQAPLLTFPDESPAKENRYAHQELEKRVIDASRVEWIVPPPVHEKREEDWVKFEMDLLGSGRDAFVYRGSKRKMQADVEWFDRSKGRRIWLSDYHVPPGVVNSKVFGAPVPHLPFVVMNGEQETMKLPSHWMYPSRHPHPSDVGRRADPPRPEELPFKDG</sequence>
<dbReference type="Proteomes" id="UP001362999">
    <property type="component" value="Unassembled WGS sequence"/>
</dbReference>
<dbReference type="EMBL" id="JAWWNJ010000090">
    <property type="protein sequence ID" value="KAK6997508.1"/>
    <property type="molecule type" value="Genomic_DNA"/>
</dbReference>
<keyword evidence="3" id="KW-1185">Reference proteome</keyword>
<reference evidence="2 3" key="1">
    <citation type="journal article" date="2024" name="J Genomics">
        <title>Draft genome sequencing and assembly of Favolaschia claudopus CIRM-BRFM 2984 isolated from oak limbs.</title>
        <authorList>
            <person name="Navarro D."/>
            <person name="Drula E."/>
            <person name="Chaduli D."/>
            <person name="Cazenave R."/>
            <person name="Ahrendt S."/>
            <person name="Wang J."/>
            <person name="Lipzen A."/>
            <person name="Daum C."/>
            <person name="Barry K."/>
            <person name="Grigoriev I.V."/>
            <person name="Favel A."/>
            <person name="Rosso M.N."/>
            <person name="Martin F."/>
        </authorList>
    </citation>
    <scope>NUCLEOTIDE SEQUENCE [LARGE SCALE GENOMIC DNA]</scope>
    <source>
        <strain evidence="2 3">CIRM-BRFM 2984</strain>
    </source>
</reference>